<dbReference type="EMBL" id="MZGV01000009">
    <property type="protein sequence ID" value="OPJ63362.1"/>
    <property type="molecule type" value="Genomic_DNA"/>
</dbReference>
<gene>
    <name evidence="1" type="ORF">CLORY_11440</name>
</gene>
<proteinExistence type="predicted"/>
<name>A0A1V4ITL3_9CLOT</name>
<keyword evidence="2" id="KW-1185">Reference proteome</keyword>
<sequence length="141" mass="16720">MLLYSVLIVLVFGLTLVFIYEENVFPNTQRNVYTMEDVEGYFRENGIDIIKDSVNTLIINHQYGKQYSIKQTPNYQLEFYIYKNKQQREYAEEEFLYKTSNLDIEDCKLYSVKNVLAVLEGVNTKDEVYKKIDSIIGRLDR</sequence>
<dbReference type="STRING" id="1450648.CLORY_11440"/>
<reference evidence="1 2" key="1">
    <citation type="submission" date="2017-03" db="EMBL/GenBank/DDBJ databases">
        <title>Genome sequence of Clostridium oryzae DSM 28571.</title>
        <authorList>
            <person name="Poehlein A."/>
            <person name="Daniel R."/>
        </authorList>
    </citation>
    <scope>NUCLEOTIDE SEQUENCE [LARGE SCALE GENOMIC DNA]</scope>
    <source>
        <strain evidence="1 2">DSM 28571</strain>
    </source>
</reference>
<accession>A0A1V4ITL3</accession>
<evidence type="ECO:0000313" key="1">
    <source>
        <dbReference type="EMBL" id="OPJ63362.1"/>
    </source>
</evidence>
<organism evidence="1 2">
    <name type="scientific">Clostridium oryzae</name>
    <dbReference type="NCBI Taxonomy" id="1450648"/>
    <lineage>
        <taxon>Bacteria</taxon>
        <taxon>Bacillati</taxon>
        <taxon>Bacillota</taxon>
        <taxon>Clostridia</taxon>
        <taxon>Eubacteriales</taxon>
        <taxon>Clostridiaceae</taxon>
        <taxon>Clostridium</taxon>
    </lineage>
</organism>
<dbReference type="RefSeq" id="WP_169911543.1">
    <property type="nucleotide sequence ID" value="NZ_MZGV01000009.1"/>
</dbReference>
<evidence type="ECO:0008006" key="3">
    <source>
        <dbReference type="Google" id="ProtNLM"/>
    </source>
</evidence>
<comment type="caution">
    <text evidence="1">The sequence shown here is derived from an EMBL/GenBank/DDBJ whole genome shotgun (WGS) entry which is preliminary data.</text>
</comment>
<evidence type="ECO:0000313" key="2">
    <source>
        <dbReference type="Proteomes" id="UP000190080"/>
    </source>
</evidence>
<dbReference type="AlphaFoldDB" id="A0A1V4ITL3"/>
<protein>
    <recommendedName>
        <fullName evidence="3">DUF4825 domain-containing protein</fullName>
    </recommendedName>
</protein>
<dbReference type="Proteomes" id="UP000190080">
    <property type="component" value="Unassembled WGS sequence"/>
</dbReference>